<proteinExistence type="predicted"/>
<feature type="region of interest" description="Disordered" evidence="1">
    <location>
        <begin position="75"/>
        <end position="97"/>
    </location>
</feature>
<feature type="chain" id="PRO_5043597782" evidence="2">
    <location>
        <begin position="20"/>
        <end position="124"/>
    </location>
</feature>
<evidence type="ECO:0000256" key="1">
    <source>
        <dbReference type="SAM" id="MobiDB-lite"/>
    </source>
</evidence>
<gene>
    <name evidence="3" type="ORF">QCA50_013443</name>
</gene>
<sequence length="124" mass="12994">MNLLSYSFVLVCIAFPVISSIIQGREPQFSTATRDDLTTWDSPTAPWSSTDAGTTTCWTPIEFSTETVIVTGEPSSVTIPTAPPTITPVPSDASDGSTSDWIGGTAWCSVTTLPGTSTIVTVCS</sequence>
<protein>
    <submittedName>
        <fullName evidence="3">Uncharacterized protein</fullName>
    </submittedName>
</protein>
<keyword evidence="2" id="KW-0732">Signal</keyword>
<dbReference type="EMBL" id="JASBNA010000030">
    <property type="protein sequence ID" value="KAK7683605.1"/>
    <property type="molecule type" value="Genomic_DNA"/>
</dbReference>
<keyword evidence="4" id="KW-1185">Reference proteome</keyword>
<accession>A0AAW0G3H4</accession>
<evidence type="ECO:0000256" key="2">
    <source>
        <dbReference type="SAM" id="SignalP"/>
    </source>
</evidence>
<comment type="caution">
    <text evidence="3">The sequence shown here is derived from an EMBL/GenBank/DDBJ whole genome shotgun (WGS) entry which is preliminary data.</text>
</comment>
<name>A0AAW0G3H4_9APHY</name>
<feature type="signal peptide" evidence="2">
    <location>
        <begin position="1"/>
        <end position="19"/>
    </location>
</feature>
<organism evidence="3 4">
    <name type="scientific">Cerrena zonata</name>
    <dbReference type="NCBI Taxonomy" id="2478898"/>
    <lineage>
        <taxon>Eukaryota</taxon>
        <taxon>Fungi</taxon>
        <taxon>Dikarya</taxon>
        <taxon>Basidiomycota</taxon>
        <taxon>Agaricomycotina</taxon>
        <taxon>Agaricomycetes</taxon>
        <taxon>Polyporales</taxon>
        <taxon>Cerrenaceae</taxon>
        <taxon>Cerrena</taxon>
    </lineage>
</organism>
<evidence type="ECO:0000313" key="3">
    <source>
        <dbReference type="EMBL" id="KAK7683605.1"/>
    </source>
</evidence>
<evidence type="ECO:0000313" key="4">
    <source>
        <dbReference type="Proteomes" id="UP001385951"/>
    </source>
</evidence>
<dbReference type="Proteomes" id="UP001385951">
    <property type="component" value="Unassembled WGS sequence"/>
</dbReference>
<dbReference type="AlphaFoldDB" id="A0AAW0G3H4"/>
<reference evidence="3 4" key="1">
    <citation type="submission" date="2022-09" db="EMBL/GenBank/DDBJ databases">
        <authorList>
            <person name="Palmer J.M."/>
        </authorList>
    </citation>
    <scope>NUCLEOTIDE SEQUENCE [LARGE SCALE GENOMIC DNA]</scope>
    <source>
        <strain evidence="3 4">DSM 7382</strain>
    </source>
</reference>